<dbReference type="InterPro" id="IPR010920">
    <property type="entry name" value="LSM_dom_sf"/>
</dbReference>
<dbReference type="InterPro" id="IPR006686">
    <property type="entry name" value="MscS_channel_CS"/>
</dbReference>
<dbReference type="EMBL" id="CP007142">
    <property type="protein sequence ID" value="AJQ96269.1"/>
    <property type="molecule type" value="Genomic_DNA"/>
</dbReference>
<organism evidence="11 12">
    <name type="scientific">Gynuella sunshinyii YC6258</name>
    <dbReference type="NCBI Taxonomy" id="1445510"/>
    <lineage>
        <taxon>Bacteria</taxon>
        <taxon>Pseudomonadati</taxon>
        <taxon>Pseudomonadota</taxon>
        <taxon>Gammaproteobacteria</taxon>
        <taxon>Oceanospirillales</taxon>
        <taxon>Saccharospirillaceae</taxon>
        <taxon>Gynuella</taxon>
    </lineage>
</organism>
<dbReference type="Pfam" id="PF21088">
    <property type="entry name" value="MS_channel_1st"/>
    <property type="match status" value="1"/>
</dbReference>
<accession>A0A0C5W0S7</accession>
<evidence type="ECO:0000256" key="2">
    <source>
        <dbReference type="ARBA" id="ARBA00008017"/>
    </source>
</evidence>
<dbReference type="Gene3D" id="2.30.30.60">
    <property type="match status" value="1"/>
</dbReference>
<keyword evidence="4 7" id="KW-0812">Transmembrane</keyword>
<dbReference type="PROSITE" id="PS01246">
    <property type="entry name" value="UPF0003"/>
    <property type="match status" value="1"/>
</dbReference>
<evidence type="ECO:0000259" key="10">
    <source>
        <dbReference type="Pfam" id="PF21088"/>
    </source>
</evidence>
<keyword evidence="6 7" id="KW-0472">Membrane</keyword>
<evidence type="ECO:0000259" key="9">
    <source>
        <dbReference type="Pfam" id="PF21082"/>
    </source>
</evidence>
<comment type="similarity">
    <text evidence="2">Belongs to the MscS (TC 1.A.23) family.</text>
</comment>
<evidence type="ECO:0000256" key="6">
    <source>
        <dbReference type="ARBA" id="ARBA00023136"/>
    </source>
</evidence>
<keyword evidence="5 7" id="KW-1133">Transmembrane helix</keyword>
<dbReference type="STRING" id="1445510.YC6258_04235"/>
<evidence type="ECO:0000313" key="11">
    <source>
        <dbReference type="EMBL" id="AJQ96269.1"/>
    </source>
</evidence>
<gene>
    <name evidence="11" type="ORF">YC6258_04235</name>
</gene>
<dbReference type="GO" id="GO:0008381">
    <property type="term" value="F:mechanosensitive monoatomic ion channel activity"/>
    <property type="evidence" value="ECO:0007669"/>
    <property type="project" value="UniProtKB-ARBA"/>
</dbReference>
<dbReference type="GO" id="GO:0005886">
    <property type="term" value="C:plasma membrane"/>
    <property type="evidence" value="ECO:0007669"/>
    <property type="project" value="UniProtKB-SubCell"/>
</dbReference>
<protein>
    <submittedName>
        <fullName evidence="11">Small-conductance mechanosensitive channel</fullName>
    </submittedName>
</protein>
<dbReference type="InterPro" id="IPR045042">
    <property type="entry name" value="YnaI-like"/>
</dbReference>
<feature type="transmembrane region" description="Helical" evidence="7">
    <location>
        <begin position="138"/>
        <end position="158"/>
    </location>
</feature>
<dbReference type="SUPFAM" id="SSF82861">
    <property type="entry name" value="Mechanosensitive channel protein MscS (YggB), transmembrane region"/>
    <property type="match status" value="1"/>
</dbReference>
<name>A0A0C5W0S7_9GAMM</name>
<dbReference type="InterPro" id="IPR006685">
    <property type="entry name" value="MscS_channel_2nd"/>
</dbReference>
<feature type="transmembrane region" description="Helical" evidence="7">
    <location>
        <begin position="71"/>
        <end position="88"/>
    </location>
</feature>
<feature type="transmembrane region" description="Helical" evidence="7">
    <location>
        <begin position="20"/>
        <end position="39"/>
    </location>
</feature>
<dbReference type="InterPro" id="IPR023408">
    <property type="entry name" value="MscS_beta-dom_sf"/>
</dbReference>
<evidence type="ECO:0000256" key="1">
    <source>
        <dbReference type="ARBA" id="ARBA00004651"/>
    </source>
</evidence>
<dbReference type="InterPro" id="IPR049142">
    <property type="entry name" value="MS_channel_1st"/>
</dbReference>
<comment type="subcellular location">
    <subcellularLocation>
        <location evidence="1">Cell membrane</location>
        <topology evidence="1">Multi-pass membrane protein</topology>
    </subcellularLocation>
</comment>
<dbReference type="Gene3D" id="3.30.70.100">
    <property type="match status" value="1"/>
</dbReference>
<dbReference type="AlphaFoldDB" id="A0A0C5W0S7"/>
<evidence type="ECO:0000259" key="8">
    <source>
        <dbReference type="Pfam" id="PF00924"/>
    </source>
</evidence>
<dbReference type="PATRIC" id="fig|1445510.3.peg.4203"/>
<reference evidence="11 12" key="1">
    <citation type="submission" date="2014-01" db="EMBL/GenBank/DDBJ databases">
        <title>Full genme sequencing of cellulolytic bacterium Gynuella sunshinyii YC6258T gen. nov., sp. nov.</title>
        <authorList>
            <person name="Khan H."/>
            <person name="Chung E.J."/>
            <person name="Chung Y.R."/>
        </authorList>
    </citation>
    <scope>NUCLEOTIDE SEQUENCE [LARGE SCALE GENOMIC DNA]</scope>
    <source>
        <strain evidence="11 12">YC6258</strain>
    </source>
</reference>
<feature type="domain" description="Mechanosensitive ion channel MscS" evidence="8">
    <location>
        <begin position="186"/>
        <end position="255"/>
    </location>
</feature>
<dbReference type="SUPFAM" id="SSF50182">
    <property type="entry name" value="Sm-like ribonucleoproteins"/>
    <property type="match status" value="1"/>
</dbReference>
<dbReference type="SUPFAM" id="SSF82689">
    <property type="entry name" value="Mechanosensitive channel protein MscS (YggB), C-terminal domain"/>
    <property type="match status" value="1"/>
</dbReference>
<evidence type="ECO:0000313" key="12">
    <source>
        <dbReference type="Proteomes" id="UP000032266"/>
    </source>
</evidence>
<dbReference type="PANTHER" id="PTHR43634:SF2">
    <property type="entry name" value="LOW CONDUCTANCE MECHANOSENSITIVE CHANNEL YNAI"/>
    <property type="match status" value="1"/>
</dbReference>
<feature type="transmembrane region" description="Helical" evidence="7">
    <location>
        <begin position="164"/>
        <end position="184"/>
    </location>
</feature>
<proteinExistence type="inferred from homology"/>
<dbReference type="InterPro" id="IPR011066">
    <property type="entry name" value="MscS_channel_C_sf"/>
</dbReference>
<dbReference type="Gene3D" id="1.10.287.1260">
    <property type="match status" value="1"/>
</dbReference>
<feature type="domain" description="Mechanosensitive ion channel transmembrane helices 2/3" evidence="10">
    <location>
        <begin position="144"/>
        <end position="185"/>
    </location>
</feature>
<sequence>MTEQLAIWWKEVQQILGQQVWILQVFIVILATMITSYVAKRVLDRLEERASKTRIIWDDALIRSARRPARMLVWVIGLLWAGEIVYQVSQEPIFSFIDPARKVSTIVLVAWFLVSATKEIEVGFSDPGMVKSPMDKTTALALGNLVRVSLVITAALVILQSLGFSISGVLAFGGIGGIAVGFAAKDLLANFFGGLMIFLDRPFAVGDWIKSPDKEIEGTVEHIGWRLTIIRTFDKRPLYVPNSVFSSISVENPSRMTNRRIYETIGVRYDDVGVMARIVEDVKTMLQQHEAIDTRQTMIVNFNAFNASSVDFFVYTFTKTTDWIEYHGIKQDVLLKIHQVIDSHGAEIAFPTRTLHLASAPELAGLASESQS</sequence>
<keyword evidence="12" id="KW-1185">Reference proteome</keyword>
<dbReference type="InterPro" id="IPR011014">
    <property type="entry name" value="MscS_channel_TM-2"/>
</dbReference>
<evidence type="ECO:0000256" key="5">
    <source>
        <dbReference type="ARBA" id="ARBA00022989"/>
    </source>
</evidence>
<dbReference type="Pfam" id="PF00924">
    <property type="entry name" value="MS_channel_2nd"/>
    <property type="match status" value="1"/>
</dbReference>
<dbReference type="KEGG" id="gsn:YC6258_04235"/>
<dbReference type="InterPro" id="IPR049278">
    <property type="entry name" value="MS_channel_C"/>
</dbReference>
<dbReference type="Pfam" id="PF21082">
    <property type="entry name" value="MS_channel_3rd"/>
    <property type="match status" value="1"/>
</dbReference>
<dbReference type="OrthoDB" id="9775207at2"/>
<feature type="domain" description="Mechanosensitive ion channel MscS C-terminal" evidence="9">
    <location>
        <begin position="264"/>
        <end position="348"/>
    </location>
</feature>
<evidence type="ECO:0000256" key="7">
    <source>
        <dbReference type="SAM" id="Phobius"/>
    </source>
</evidence>
<dbReference type="HOGENOM" id="CLU_037945_0_0_6"/>
<evidence type="ECO:0000256" key="3">
    <source>
        <dbReference type="ARBA" id="ARBA00022475"/>
    </source>
</evidence>
<dbReference type="RefSeq" id="WP_044618318.1">
    <property type="nucleotide sequence ID" value="NZ_CP007142.1"/>
</dbReference>
<evidence type="ECO:0000256" key="4">
    <source>
        <dbReference type="ARBA" id="ARBA00022692"/>
    </source>
</evidence>
<dbReference type="Proteomes" id="UP000032266">
    <property type="component" value="Chromosome"/>
</dbReference>
<dbReference type="PANTHER" id="PTHR43634">
    <property type="entry name" value="OW CONDUCTANCE MECHANOSENSITIVE CHANNEL"/>
    <property type="match status" value="1"/>
</dbReference>
<keyword evidence="3" id="KW-1003">Cell membrane</keyword>